<feature type="region of interest" description="Disordered" evidence="1">
    <location>
        <begin position="113"/>
        <end position="220"/>
    </location>
</feature>
<feature type="compositionally biased region" description="Low complexity" evidence="1">
    <location>
        <begin position="39"/>
        <end position="84"/>
    </location>
</feature>
<evidence type="ECO:0000256" key="1">
    <source>
        <dbReference type="SAM" id="MobiDB-lite"/>
    </source>
</evidence>
<organism evidence="2">
    <name type="scientific">uncultured Acidimicrobiales bacterium</name>
    <dbReference type="NCBI Taxonomy" id="310071"/>
    <lineage>
        <taxon>Bacteria</taxon>
        <taxon>Bacillati</taxon>
        <taxon>Actinomycetota</taxon>
        <taxon>Acidimicrobiia</taxon>
        <taxon>Acidimicrobiales</taxon>
        <taxon>environmental samples</taxon>
    </lineage>
</organism>
<evidence type="ECO:0000313" key="2">
    <source>
        <dbReference type="EMBL" id="CAA9213443.1"/>
    </source>
</evidence>
<reference evidence="2" key="1">
    <citation type="submission" date="2020-02" db="EMBL/GenBank/DDBJ databases">
        <authorList>
            <person name="Meier V. D."/>
        </authorList>
    </citation>
    <scope>NUCLEOTIDE SEQUENCE</scope>
    <source>
        <strain evidence="2">AVDCRST_MAG20</strain>
    </source>
</reference>
<gene>
    <name evidence="2" type="ORF">AVDCRST_MAG20-243</name>
</gene>
<feature type="non-terminal residue" evidence="2">
    <location>
        <position position="263"/>
    </location>
</feature>
<feature type="compositionally biased region" description="Low complexity" evidence="1">
    <location>
        <begin position="187"/>
        <end position="220"/>
    </location>
</feature>
<protein>
    <submittedName>
        <fullName evidence="2">Uncharacterized protein</fullName>
    </submittedName>
</protein>
<dbReference type="AlphaFoldDB" id="A0A6J4H530"/>
<name>A0A6J4H530_9ACTN</name>
<sequence length="263" mass="27323">WAGGSGSRVSSRSCCRRRTTWSCGSRRSRSSPRWRCARTHATTSSSSTPSRRSSSSPAARSGRPCRGPARPSTPSPASWSPSGSAWTAAPGCRCPTTISPRRCAGCTAPWHAPAWSSRRSASPWIGPGRRSTTTSSWLRCRARSARSSARCTTTASARSTDSAPRNGGSTANPMTATGWWQRGPSDGSTSRAAASARWSGISRSSRAASPPTSRRSTPSCCSCCGASTAPGSRPGAGARPGSRRCAGTARHTLRCCARGAVAT</sequence>
<feature type="compositionally biased region" description="Low complexity" evidence="1">
    <location>
        <begin position="113"/>
        <end position="124"/>
    </location>
</feature>
<dbReference type="EMBL" id="CADCSY010000010">
    <property type="protein sequence ID" value="CAA9213443.1"/>
    <property type="molecule type" value="Genomic_DNA"/>
</dbReference>
<feature type="region of interest" description="Disordered" evidence="1">
    <location>
        <begin position="1"/>
        <end position="84"/>
    </location>
</feature>
<feature type="compositionally biased region" description="Low complexity" evidence="1">
    <location>
        <begin position="145"/>
        <end position="163"/>
    </location>
</feature>
<accession>A0A6J4H530</accession>
<proteinExistence type="predicted"/>
<feature type="non-terminal residue" evidence="2">
    <location>
        <position position="1"/>
    </location>
</feature>
<feature type="compositionally biased region" description="Basic residues" evidence="1">
    <location>
        <begin position="26"/>
        <end position="38"/>
    </location>
</feature>